<dbReference type="AlphaFoldDB" id="A0A1F6CQK2"/>
<accession>A0A1F6CQK2</accession>
<comment type="caution">
    <text evidence="1">The sequence shown here is derived from an EMBL/GenBank/DDBJ whole genome shotgun (WGS) entry which is preliminary data.</text>
</comment>
<organism evidence="1 2">
    <name type="scientific">Candidatus Kaiserbacteria bacterium RIFCSPHIGHO2_01_FULL_54_36b</name>
    <dbReference type="NCBI Taxonomy" id="1798483"/>
    <lineage>
        <taxon>Bacteria</taxon>
        <taxon>Candidatus Kaiseribacteriota</taxon>
    </lineage>
</organism>
<evidence type="ECO:0000313" key="1">
    <source>
        <dbReference type="EMBL" id="OGG51456.1"/>
    </source>
</evidence>
<gene>
    <name evidence="1" type="ORF">A2704_04625</name>
</gene>
<proteinExistence type="predicted"/>
<protein>
    <recommendedName>
        <fullName evidence="3">SGNH hydrolase-type esterase domain-containing protein</fullName>
    </recommendedName>
</protein>
<sequence length="328" mass="36813">MILSAAGLLFIILAAAVIVDPYGFFGLRLVEPLVLTNRSEKLASFRAMTPPPQAVILGSSRVFLMDPDRIEKITGLKTFNASVSFGRPEDHLAMTRYIVEELGIDLKLIIVGVNVGELNHDPIDPQTITNLDLNRYLPISKKEQVITVLKVLKERFNARMVRDIFVALFFRARGYPEEMVTFLPNGVQQVDRNAPPNVERTKISVPAALQLFAGENELSDSRKKFLAELISFAENQGIKIRVIILPIAPVAIKELEESTKYSDLRLSLLEFMMEQRESHQNLRFFDATNLQTYKGDPLGFNDATHPSSVNIDRITDALLSDYTLGTTH</sequence>
<evidence type="ECO:0000313" key="2">
    <source>
        <dbReference type="Proteomes" id="UP000176445"/>
    </source>
</evidence>
<name>A0A1F6CQK2_9BACT</name>
<evidence type="ECO:0008006" key="3">
    <source>
        <dbReference type="Google" id="ProtNLM"/>
    </source>
</evidence>
<dbReference type="Proteomes" id="UP000176445">
    <property type="component" value="Unassembled WGS sequence"/>
</dbReference>
<reference evidence="1 2" key="1">
    <citation type="journal article" date="2016" name="Nat. Commun.">
        <title>Thousands of microbial genomes shed light on interconnected biogeochemical processes in an aquifer system.</title>
        <authorList>
            <person name="Anantharaman K."/>
            <person name="Brown C.T."/>
            <person name="Hug L.A."/>
            <person name="Sharon I."/>
            <person name="Castelle C.J."/>
            <person name="Probst A.J."/>
            <person name="Thomas B.C."/>
            <person name="Singh A."/>
            <person name="Wilkins M.J."/>
            <person name="Karaoz U."/>
            <person name="Brodie E.L."/>
            <person name="Williams K.H."/>
            <person name="Hubbard S.S."/>
            <person name="Banfield J.F."/>
        </authorList>
    </citation>
    <scope>NUCLEOTIDE SEQUENCE [LARGE SCALE GENOMIC DNA]</scope>
</reference>
<dbReference type="EMBL" id="MFKW01000028">
    <property type="protein sequence ID" value="OGG51456.1"/>
    <property type="molecule type" value="Genomic_DNA"/>
</dbReference>